<evidence type="ECO:0000313" key="3">
    <source>
        <dbReference type="Proteomes" id="UP000274346"/>
    </source>
</evidence>
<dbReference type="KEGG" id="rtg:NCTC13098_01373"/>
<dbReference type="GO" id="GO:0016829">
    <property type="term" value="F:lyase activity"/>
    <property type="evidence" value="ECO:0007669"/>
    <property type="project" value="UniProtKB-KW"/>
</dbReference>
<dbReference type="EC" id="4.2.1.-" evidence="2"/>
<evidence type="ECO:0000313" key="2">
    <source>
        <dbReference type="EMBL" id="VDR25067.1"/>
    </source>
</evidence>
<gene>
    <name evidence="2" type="primary">gudX_3</name>
    <name evidence="2" type="ORF">NCTC13098_01373</name>
</gene>
<dbReference type="PANTHER" id="PTHR48080">
    <property type="entry name" value="D-GALACTONATE DEHYDRATASE-RELATED"/>
    <property type="match status" value="1"/>
</dbReference>
<proteinExistence type="predicted"/>
<dbReference type="InterPro" id="IPR013342">
    <property type="entry name" value="Mandelate_racemase_C"/>
</dbReference>
<dbReference type="InterPro" id="IPR036849">
    <property type="entry name" value="Enolase-like_C_sf"/>
</dbReference>
<dbReference type="Pfam" id="PF13378">
    <property type="entry name" value="MR_MLE_C"/>
    <property type="match status" value="1"/>
</dbReference>
<dbReference type="Gene3D" id="3.20.20.120">
    <property type="entry name" value="Enolase-like C-terminal domain"/>
    <property type="match status" value="1"/>
</dbReference>
<dbReference type="PANTHER" id="PTHR48080:SF1">
    <property type="entry name" value="GLUCARATE DEHYDRATASE-RELATED PROTEIN"/>
    <property type="match status" value="1"/>
</dbReference>
<name>A0A3P8JP35_RAOTE</name>
<evidence type="ECO:0000259" key="1">
    <source>
        <dbReference type="SMART" id="SM00922"/>
    </source>
</evidence>
<reference evidence="2 3" key="1">
    <citation type="submission" date="2018-12" db="EMBL/GenBank/DDBJ databases">
        <authorList>
            <consortium name="Pathogen Informatics"/>
        </authorList>
    </citation>
    <scope>NUCLEOTIDE SEQUENCE [LARGE SCALE GENOMIC DNA]</scope>
    <source>
        <strain evidence="2 3">NCTC13098</strain>
    </source>
</reference>
<feature type="domain" description="Mandelate racemase/muconate lactonizing enzyme C-terminal" evidence="1">
    <location>
        <begin position="5"/>
        <end position="87"/>
    </location>
</feature>
<dbReference type="Proteomes" id="UP000274346">
    <property type="component" value="Chromosome"/>
</dbReference>
<dbReference type="EMBL" id="LR131271">
    <property type="protein sequence ID" value="VDR25067.1"/>
    <property type="molecule type" value="Genomic_DNA"/>
</dbReference>
<keyword evidence="2" id="KW-0456">Lyase</keyword>
<dbReference type="InterPro" id="IPR034593">
    <property type="entry name" value="DgoD-like"/>
</dbReference>
<dbReference type="SMART" id="SM00922">
    <property type="entry name" value="MR_MLE"/>
    <property type="match status" value="1"/>
</dbReference>
<dbReference type="InterPro" id="IPR029065">
    <property type="entry name" value="Enolase_C-like"/>
</dbReference>
<accession>A0A3P8JP35</accession>
<organism evidence="2 3">
    <name type="scientific">Raoultella terrigena</name>
    <name type="common">Klebsiella terrigena</name>
    <dbReference type="NCBI Taxonomy" id="577"/>
    <lineage>
        <taxon>Bacteria</taxon>
        <taxon>Pseudomonadati</taxon>
        <taxon>Pseudomonadota</taxon>
        <taxon>Gammaproteobacteria</taxon>
        <taxon>Enterobacterales</taxon>
        <taxon>Enterobacteriaceae</taxon>
        <taxon>Klebsiella/Raoultella group</taxon>
        <taxon>Raoultella</taxon>
    </lineage>
</organism>
<dbReference type="SUPFAM" id="SSF51604">
    <property type="entry name" value="Enolase C-terminal domain-like"/>
    <property type="match status" value="1"/>
</dbReference>
<sequence length="103" mass="11382">MALKISSLRAACLPGEQEIDTARALKKRFPDARITVDPNGAWLLDEAIELCKGLQDVLTYAEDPCGAEQGFSGREVMAEFRRATGLPVATNMIATNWREWGTR</sequence>
<dbReference type="AlphaFoldDB" id="A0A3P8JP35"/>
<protein>
    <submittedName>
        <fullName evidence="2">Glucarate dehydratase-related protein</fullName>
        <ecNumber evidence="2">4.2.1.-</ecNumber>
    </submittedName>
</protein>